<dbReference type="PRINTS" id="PR00783">
    <property type="entry name" value="MINTRINSICP"/>
</dbReference>
<keyword evidence="6 9" id="KW-1133">Transmembrane helix</keyword>
<dbReference type="GO" id="GO:0015250">
    <property type="term" value="F:water channel activity"/>
    <property type="evidence" value="ECO:0007669"/>
    <property type="project" value="TreeGrafter"/>
</dbReference>
<feature type="transmembrane region" description="Helical" evidence="9">
    <location>
        <begin position="52"/>
        <end position="71"/>
    </location>
</feature>
<dbReference type="OrthoDB" id="9807293at2"/>
<evidence type="ECO:0000256" key="8">
    <source>
        <dbReference type="RuleBase" id="RU000477"/>
    </source>
</evidence>
<keyword evidence="3 8" id="KW-0813">Transport</keyword>
<evidence type="ECO:0000313" key="11">
    <source>
        <dbReference type="Proteomes" id="UP000031532"/>
    </source>
</evidence>
<evidence type="ECO:0000256" key="6">
    <source>
        <dbReference type="ARBA" id="ARBA00022989"/>
    </source>
</evidence>
<evidence type="ECO:0000256" key="9">
    <source>
        <dbReference type="SAM" id="Phobius"/>
    </source>
</evidence>
<comment type="similarity">
    <text evidence="2 8">Belongs to the MIP/aquaporin (TC 1.A.8) family.</text>
</comment>
<dbReference type="InterPro" id="IPR000425">
    <property type="entry name" value="MIP"/>
</dbReference>
<dbReference type="PANTHER" id="PTHR19139:SF199">
    <property type="entry name" value="MIP17260P"/>
    <property type="match status" value="1"/>
</dbReference>
<organism evidence="10 11">
    <name type="scientific">Scytonema millei VB511283</name>
    <dbReference type="NCBI Taxonomy" id="1245923"/>
    <lineage>
        <taxon>Bacteria</taxon>
        <taxon>Bacillati</taxon>
        <taxon>Cyanobacteriota</taxon>
        <taxon>Cyanophyceae</taxon>
        <taxon>Nostocales</taxon>
        <taxon>Scytonemataceae</taxon>
        <taxon>Scytonema</taxon>
    </lineage>
</organism>
<evidence type="ECO:0000256" key="4">
    <source>
        <dbReference type="ARBA" id="ARBA00022475"/>
    </source>
</evidence>
<dbReference type="PANTHER" id="PTHR19139">
    <property type="entry name" value="AQUAPORIN TRANSPORTER"/>
    <property type="match status" value="1"/>
</dbReference>
<dbReference type="PROSITE" id="PS00221">
    <property type="entry name" value="MIP"/>
    <property type="match status" value="1"/>
</dbReference>
<dbReference type="AlphaFoldDB" id="A0A9X5E672"/>
<dbReference type="Gene3D" id="1.20.1080.10">
    <property type="entry name" value="Glycerol uptake facilitator protein"/>
    <property type="match status" value="1"/>
</dbReference>
<evidence type="ECO:0000256" key="2">
    <source>
        <dbReference type="ARBA" id="ARBA00006175"/>
    </source>
</evidence>
<proteinExistence type="inferred from homology"/>
<keyword evidence="5 8" id="KW-0812">Transmembrane</keyword>
<evidence type="ECO:0000256" key="3">
    <source>
        <dbReference type="ARBA" id="ARBA00022448"/>
    </source>
</evidence>
<sequence>MKRRIVSSRPSAIPAYVAELVGTILMIFNGLSWVCWNFSPESPIVKLIPNPNVRLCLTALCFAGGGTAIAYSPLGKRSGGHLNPSVTLGFWLMKKISTRDAIAYAFMQVIGALIGAALVLILWSDFARSVHLGATLLGKGVSPVMGFGIEVGITFLLMLTILILVNSSIMPWTGAIAGALVAFLVSTESPLTGTSLNPARSFAPAALISIWQDQWIYWIAPPLGAALAALLYRQGIVGTGKSYCSKLFHASDIPCHHANCGYCSPTKVDVYRTTRRKL</sequence>
<dbReference type="SUPFAM" id="SSF81338">
    <property type="entry name" value="Aquaporin-like"/>
    <property type="match status" value="1"/>
</dbReference>
<comment type="subcellular location">
    <subcellularLocation>
        <location evidence="1">Cell membrane</location>
        <topology evidence="1">Multi-pass membrane protein</topology>
    </subcellularLocation>
</comment>
<dbReference type="InterPro" id="IPR034294">
    <property type="entry name" value="Aquaporin_transptr"/>
</dbReference>
<evidence type="ECO:0000256" key="7">
    <source>
        <dbReference type="ARBA" id="ARBA00023136"/>
    </source>
</evidence>
<evidence type="ECO:0000256" key="1">
    <source>
        <dbReference type="ARBA" id="ARBA00004651"/>
    </source>
</evidence>
<feature type="transmembrane region" description="Helical" evidence="9">
    <location>
        <begin position="101"/>
        <end position="124"/>
    </location>
</feature>
<accession>A0A9X5E672</accession>
<keyword evidence="11" id="KW-1185">Reference proteome</keyword>
<gene>
    <name evidence="10" type="ORF">QH73_0015380</name>
</gene>
<dbReference type="Proteomes" id="UP000031532">
    <property type="component" value="Unassembled WGS sequence"/>
</dbReference>
<feature type="transmembrane region" description="Helical" evidence="9">
    <location>
        <begin position="12"/>
        <end position="32"/>
    </location>
</feature>
<comment type="caution">
    <text evidence="10">The sequence shown here is derived from an EMBL/GenBank/DDBJ whole genome shotgun (WGS) entry which is preliminary data.</text>
</comment>
<keyword evidence="7 9" id="KW-0472">Membrane</keyword>
<evidence type="ECO:0000256" key="5">
    <source>
        <dbReference type="ARBA" id="ARBA00022692"/>
    </source>
</evidence>
<reference evidence="10 11" key="1">
    <citation type="journal article" date="2015" name="Genome Announc.">
        <title>Draft Genome Sequence of the Terrestrial Cyanobacterium Scytonema millei VB511283, Isolated from Eastern India.</title>
        <authorList>
            <person name="Sen D."/>
            <person name="Chandrababunaidu M.M."/>
            <person name="Singh D."/>
            <person name="Sanghi N."/>
            <person name="Ghorai A."/>
            <person name="Mishra G.P."/>
            <person name="Madduluri M."/>
            <person name="Adhikary S.P."/>
            <person name="Tripathy S."/>
        </authorList>
    </citation>
    <scope>NUCLEOTIDE SEQUENCE [LARGE SCALE GENOMIC DNA]</scope>
    <source>
        <strain evidence="10 11">VB511283</strain>
    </source>
</reference>
<protein>
    <submittedName>
        <fullName evidence="10">Aquaporin family protein</fullName>
    </submittedName>
</protein>
<keyword evidence="4" id="KW-1003">Cell membrane</keyword>
<dbReference type="GO" id="GO:0005886">
    <property type="term" value="C:plasma membrane"/>
    <property type="evidence" value="ECO:0007669"/>
    <property type="project" value="UniProtKB-SubCell"/>
</dbReference>
<feature type="transmembrane region" description="Helical" evidence="9">
    <location>
        <begin position="144"/>
        <end position="165"/>
    </location>
</feature>
<dbReference type="EMBL" id="JTJC03000004">
    <property type="protein sequence ID" value="NHC36011.1"/>
    <property type="molecule type" value="Genomic_DNA"/>
</dbReference>
<name>A0A9X5E672_9CYAN</name>
<feature type="transmembrane region" description="Helical" evidence="9">
    <location>
        <begin position="172"/>
        <end position="191"/>
    </location>
</feature>
<feature type="transmembrane region" description="Helical" evidence="9">
    <location>
        <begin position="215"/>
        <end position="232"/>
    </location>
</feature>
<evidence type="ECO:0000313" key="10">
    <source>
        <dbReference type="EMBL" id="NHC36011.1"/>
    </source>
</evidence>
<dbReference type="InterPro" id="IPR022357">
    <property type="entry name" value="MIP_CS"/>
</dbReference>
<dbReference type="RefSeq" id="WP_052290237.1">
    <property type="nucleotide sequence ID" value="NZ_JTJC03000004.1"/>
</dbReference>
<dbReference type="InterPro" id="IPR023271">
    <property type="entry name" value="Aquaporin-like"/>
</dbReference>
<dbReference type="Pfam" id="PF00230">
    <property type="entry name" value="MIP"/>
    <property type="match status" value="1"/>
</dbReference>